<evidence type="ECO:0000313" key="2">
    <source>
        <dbReference type="EMBL" id="XBH01389.1"/>
    </source>
</evidence>
<evidence type="ECO:0000256" key="1">
    <source>
        <dbReference type="SAM" id="MobiDB-lite"/>
    </source>
</evidence>
<accession>A0AAU7C8N7</accession>
<name>A0AAU7C8N7_9BACT</name>
<dbReference type="SUPFAM" id="SSF63829">
    <property type="entry name" value="Calcium-dependent phosphotriesterase"/>
    <property type="match status" value="1"/>
</dbReference>
<reference evidence="2" key="1">
    <citation type="submission" date="2024-05" db="EMBL/GenBank/DDBJ databases">
        <title>Planctomycetes of the genus Singulisphaera possess chitinolytic capabilities.</title>
        <authorList>
            <person name="Ivanova A."/>
        </authorList>
    </citation>
    <scope>NUCLEOTIDE SEQUENCE</scope>
    <source>
        <strain evidence="2">Ch08T</strain>
    </source>
</reference>
<proteinExistence type="predicted"/>
<sequence>MSSWLSLFDTSGQASRRPIPKRTPNAASRRSQRLVPRAEQVEARVLLSEFRINTYTTAAQSANSIAMDANGDFVVTWTSFGQEEGFDIFAQRYNAAGIAQGAEFRVNDYTTGPQRDSAVAMDAAGNFVIVWNSNNQSGPGSGWDVYAKRYDAAGATIDGEFPVNTYTNGNQFASAVAMDADGDFVVAWDSDNQDGSGLGVYARRFDGVGVPNRSISG</sequence>
<dbReference type="RefSeq" id="WP_406694090.1">
    <property type="nucleotide sequence ID" value="NZ_CP155447.1"/>
</dbReference>
<feature type="compositionally biased region" description="Polar residues" evidence="1">
    <location>
        <begin position="1"/>
        <end position="14"/>
    </location>
</feature>
<dbReference type="AlphaFoldDB" id="A0AAU7C8N7"/>
<organism evidence="2">
    <name type="scientific">Singulisphaera sp. Ch08</name>
    <dbReference type="NCBI Taxonomy" id="3120278"/>
    <lineage>
        <taxon>Bacteria</taxon>
        <taxon>Pseudomonadati</taxon>
        <taxon>Planctomycetota</taxon>
        <taxon>Planctomycetia</taxon>
        <taxon>Isosphaerales</taxon>
        <taxon>Isosphaeraceae</taxon>
        <taxon>Singulisphaera</taxon>
    </lineage>
</organism>
<feature type="region of interest" description="Disordered" evidence="1">
    <location>
        <begin position="1"/>
        <end position="33"/>
    </location>
</feature>
<protein>
    <submittedName>
        <fullName evidence="2">Uncharacterized protein</fullName>
    </submittedName>
</protein>
<dbReference type="EMBL" id="CP155447">
    <property type="protein sequence ID" value="XBH01389.1"/>
    <property type="molecule type" value="Genomic_DNA"/>
</dbReference>
<gene>
    <name evidence="2" type="ORF">V5E97_23890</name>
</gene>